<dbReference type="AlphaFoldDB" id="A0A2P4YE42"/>
<gene>
    <name evidence="1" type="ORF">PHPALM_6741</name>
</gene>
<organism evidence="1 2">
    <name type="scientific">Phytophthora palmivora</name>
    <dbReference type="NCBI Taxonomy" id="4796"/>
    <lineage>
        <taxon>Eukaryota</taxon>
        <taxon>Sar</taxon>
        <taxon>Stramenopiles</taxon>
        <taxon>Oomycota</taxon>
        <taxon>Peronosporomycetes</taxon>
        <taxon>Peronosporales</taxon>
        <taxon>Peronosporaceae</taxon>
        <taxon>Phytophthora</taxon>
    </lineage>
</organism>
<protein>
    <submittedName>
        <fullName evidence="1">Uncharacterized protein</fullName>
    </submittedName>
</protein>
<comment type="caution">
    <text evidence="1">The sequence shown here is derived from an EMBL/GenBank/DDBJ whole genome shotgun (WGS) entry which is preliminary data.</text>
</comment>
<sequence length="334" mass="38101">MCKSETHIGVEVAKDIFMMFRTRREPFVFKTVTKQAASTMAALNRSSGKWLVRTNERVFKTYGDTMAFIMLCEPYASVFASLLRFRTALEDFAHEFRNDPEFPSSLIVFSLPSFWRNLVDAERVIRSLSETSFRLQKNDNTMAEVVRCFGKIHSAVAASPYASYLVPVVGKRWTNCEQLLMLLAFCITFPIHPDSSGLTGDVDKWINGKFTPKKHTDFTDPRGIIQSDCVIQLWLHVGNSYYGKNSKLLHLAKVISVCRREYGYVELGLIITPRRIKINFGKARLITIVRNQKKPLGPTERQKQQLLEVSNPVTPLATLMEDVVEIGFMDTVKQ</sequence>
<dbReference type="OrthoDB" id="91442at2759"/>
<evidence type="ECO:0000313" key="2">
    <source>
        <dbReference type="Proteomes" id="UP000237271"/>
    </source>
</evidence>
<name>A0A2P4YE42_9STRA</name>
<keyword evidence="2" id="KW-1185">Reference proteome</keyword>
<dbReference type="EMBL" id="NCKW01003552">
    <property type="protein sequence ID" value="POM76063.1"/>
    <property type="molecule type" value="Genomic_DNA"/>
</dbReference>
<accession>A0A2P4YE42</accession>
<dbReference type="Proteomes" id="UP000237271">
    <property type="component" value="Unassembled WGS sequence"/>
</dbReference>
<reference evidence="1 2" key="1">
    <citation type="journal article" date="2017" name="Genome Biol. Evol.">
        <title>Phytophthora megakarya and P. palmivora, closely related causal agents of cacao black pod rot, underwent increases in genome sizes and gene numbers by different mechanisms.</title>
        <authorList>
            <person name="Ali S.S."/>
            <person name="Shao J."/>
            <person name="Lary D.J."/>
            <person name="Kronmiller B."/>
            <person name="Shen D."/>
            <person name="Strem M.D."/>
            <person name="Amoako-Attah I."/>
            <person name="Akrofi A.Y."/>
            <person name="Begoude B.A."/>
            <person name="Ten Hoopen G.M."/>
            <person name="Coulibaly K."/>
            <person name="Kebe B.I."/>
            <person name="Melnick R.L."/>
            <person name="Guiltinan M.J."/>
            <person name="Tyler B.M."/>
            <person name="Meinhardt L.W."/>
            <person name="Bailey B.A."/>
        </authorList>
    </citation>
    <scope>NUCLEOTIDE SEQUENCE [LARGE SCALE GENOMIC DNA]</scope>
    <source>
        <strain evidence="2">sbr112.9</strain>
    </source>
</reference>
<proteinExistence type="predicted"/>
<evidence type="ECO:0000313" key="1">
    <source>
        <dbReference type="EMBL" id="POM76063.1"/>
    </source>
</evidence>